<keyword evidence="5" id="KW-1185">Reference proteome</keyword>
<dbReference type="SMART" id="SM00267">
    <property type="entry name" value="GGDEF"/>
    <property type="match status" value="1"/>
</dbReference>
<dbReference type="SUPFAM" id="SSF55073">
    <property type="entry name" value="Nucleotide cyclase"/>
    <property type="match status" value="1"/>
</dbReference>
<dbReference type="InterPro" id="IPR011006">
    <property type="entry name" value="CheY-like_superfamily"/>
</dbReference>
<dbReference type="InterPro" id="IPR029787">
    <property type="entry name" value="Nucleotide_cyclase"/>
</dbReference>
<evidence type="ECO:0000259" key="3">
    <source>
        <dbReference type="PROSITE" id="PS50887"/>
    </source>
</evidence>
<dbReference type="Proteomes" id="UP000472676">
    <property type="component" value="Unassembled WGS sequence"/>
</dbReference>
<dbReference type="InterPro" id="IPR043128">
    <property type="entry name" value="Rev_trsase/Diguanyl_cyclase"/>
</dbReference>
<comment type="caution">
    <text evidence="4">The sequence shown here is derived from an EMBL/GenBank/DDBJ whole genome shotgun (WGS) entry which is preliminary data.</text>
</comment>
<dbReference type="SUPFAM" id="SSF52172">
    <property type="entry name" value="CheY-like"/>
    <property type="match status" value="1"/>
</dbReference>
<dbReference type="PANTHER" id="PTHR46663">
    <property type="entry name" value="DIGUANYLATE CYCLASE DGCT-RELATED"/>
    <property type="match status" value="1"/>
</dbReference>
<dbReference type="PROSITE" id="PS50887">
    <property type="entry name" value="GGDEF"/>
    <property type="match status" value="1"/>
</dbReference>
<feature type="domain" description="GGDEF" evidence="3">
    <location>
        <begin position="179"/>
        <end position="311"/>
    </location>
</feature>
<dbReference type="CDD" id="cd01949">
    <property type="entry name" value="GGDEF"/>
    <property type="match status" value="1"/>
</dbReference>
<dbReference type="Pfam" id="PF00990">
    <property type="entry name" value="GGDEF"/>
    <property type="match status" value="1"/>
</dbReference>
<dbReference type="InterPro" id="IPR000160">
    <property type="entry name" value="GGDEF_dom"/>
</dbReference>
<evidence type="ECO:0000256" key="1">
    <source>
        <dbReference type="PROSITE-ProRule" id="PRU00169"/>
    </source>
</evidence>
<dbReference type="GO" id="GO:0000160">
    <property type="term" value="P:phosphorelay signal transduction system"/>
    <property type="evidence" value="ECO:0007669"/>
    <property type="project" value="InterPro"/>
</dbReference>
<dbReference type="SMART" id="SM00448">
    <property type="entry name" value="REC"/>
    <property type="match status" value="1"/>
</dbReference>
<dbReference type="RefSeq" id="WP_166259008.1">
    <property type="nucleotide sequence ID" value="NZ_JAAMOW010000008.1"/>
</dbReference>
<dbReference type="PROSITE" id="PS50110">
    <property type="entry name" value="RESPONSE_REGULATORY"/>
    <property type="match status" value="1"/>
</dbReference>
<sequence>MTTSDASPPRPKILVVDDTPANLVAMRRLLAKMDCDVVEAGDGNAALSACLDHEFALILLDVQMPEMDGFEVATLLAESSECKRAPIIFVTAAYKDDLNRLNGYEVGAVDYIAKPINEFILLSKVKVFLELYRSRAALKVAEAAARHQATHDPLTDLPNRMLFADRLGNGIARARRESRRLALIYIDIDRFKPVNDRYGHGAGDALLKAIAARLRGMLRASDTIARLGGDEFAAILENVENRADAEALTVLMRDTLSQPFRLTLADRPQPLEVQVGGSLGLAMFPEDGNSDEALIACADARMYALKHAGTR</sequence>
<feature type="modified residue" description="4-aspartylphosphate" evidence="1">
    <location>
        <position position="61"/>
    </location>
</feature>
<organism evidence="4 5">
    <name type="scientific">Solimonas terrae</name>
    <dbReference type="NCBI Taxonomy" id="1396819"/>
    <lineage>
        <taxon>Bacteria</taxon>
        <taxon>Pseudomonadati</taxon>
        <taxon>Pseudomonadota</taxon>
        <taxon>Gammaproteobacteria</taxon>
        <taxon>Nevskiales</taxon>
        <taxon>Nevskiaceae</taxon>
        <taxon>Solimonas</taxon>
    </lineage>
</organism>
<dbReference type="PANTHER" id="PTHR46663:SF3">
    <property type="entry name" value="SLL0267 PROTEIN"/>
    <property type="match status" value="1"/>
</dbReference>
<gene>
    <name evidence="4" type="ORF">G7Y85_15170</name>
</gene>
<accession>A0A6M2BUQ5</accession>
<dbReference type="InterPro" id="IPR001789">
    <property type="entry name" value="Sig_transdc_resp-reg_receiver"/>
</dbReference>
<dbReference type="Pfam" id="PF00072">
    <property type="entry name" value="Response_reg"/>
    <property type="match status" value="1"/>
</dbReference>
<dbReference type="AlphaFoldDB" id="A0A6M2BUQ5"/>
<name>A0A6M2BUQ5_9GAMM</name>
<keyword evidence="1" id="KW-0597">Phosphoprotein</keyword>
<dbReference type="Gene3D" id="3.40.50.2300">
    <property type="match status" value="1"/>
</dbReference>
<dbReference type="Gene3D" id="3.30.70.270">
    <property type="match status" value="1"/>
</dbReference>
<dbReference type="EMBL" id="JAAMOW010000008">
    <property type="protein sequence ID" value="NGY06114.1"/>
    <property type="molecule type" value="Genomic_DNA"/>
</dbReference>
<proteinExistence type="predicted"/>
<reference evidence="4 5" key="1">
    <citation type="journal article" date="2014" name="Int. J. Syst. Evol. Microbiol.">
        <title>Solimonas terrae sp. nov., isolated from soil.</title>
        <authorList>
            <person name="Kim S.J."/>
            <person name="Moon J.Y."/>
            <person name="Weon H.Y."/>
            <person name="Ahn J.H."/>
            <person name="Chen W.M."/>
            <person name="Kwon S.W."/>
        </authorList>
    </citation>
    <scope>NUCLEOTIDE SEQUENCE [LARGE SCALE GENOMIC DNA]</scope>
    <source>
        <strain evidence="4 5">KIS83-12</strain>
    </source>
</reference>
<feature type="domain" description="Response regulatory" evidence="2">
    <location>
        <begin position="12"/>
        <end position="129"/>
    </location>
</feature>
<evidence type="ECO:0000313" key="4">
    <source>
        <dbReference type="EMBL" id="NGY06114.1"/>
    </source>
</evidence>
<dbReference type="InterPro" id="IPR052163">
    <property type="entry name" value="DGC-Regulatory_Protein"/>
</dbReference>
<dbReference type="NCBIfam" id="TIGR00254">
    <property type="entry name" value="GGDEF"/>
    <property type="match status" value="1"/>
</dbReference>
<evidence type="ECO:0000259" key="2">
    <source>
        <dbReference type="PROSITE" id="PS50110"/>
    </source>
</evidence>
<evidence type="ECO:0000313" key="5">
    <source>
        <dbReference type="Proteomes" id="UP000472676"/>
    </source>
</evidence>
<protein>
    <submittedName>
        <fullName evidence="4">Diguanylate cyclase</fullName>
    </submittedName>
</protein>